<evidence type="ECO:0000313" key="2">
    <source>
        <dbReference type="Proteomes" id="UP000053424"/>
    </source>
</evidence>
<protein>
    <submittedName>
        <fullName evidence="1">Uncharacterized protein</fullName>
    </submittedName>
</protein>
<organism evidence="1 2">
    <name type="scientific">Hebeloma cylindrosporum</name>
    <dbReference type="NCBI Taxonomy" id="76867"/>
    <lineage>
        <taxon>Eukaryota</taxon>
        <taxon>Fungi</taxon>
        <taxon>Dikarya</taxon>
        <taxon>Basidiomycota</taxon>
        <taxon>Agaricomycotina</taxon>
        <taxon>Agaricomycetes</taxon>
        <taxon>Agaricomycetidae</taxon>
        <taxon>Agaricales</taxon>
        <taxon>Agaricineae</taxon>
        <taxon>Hymenogastraceae</taxon>
        <taxon>Hebeloma</taxon>
    </lineage>
</organism>
<sequence>MSFEFSQRSTIWNLTSTPPSQILLAPKQAQAIYIAEGSGPASNSERARHSSCLWKKGIESRSLVQ</sequence>
<dbReference type="HOGENOM" id="CLU_2849910_0_0_1"/>
<dbReference type="EMBL" id="KN831768">
    <property type="protein sequence ID" value="KIM48694.1"/>
    <property type="molecule type" value="Genomic_DNA"/>
</dbReference>
<dbReference type="Proteomes" id="UP000053424">
    <property type="component" value="Unassembled WGS sequence"/>
</dbReference>
<proteinExistence type="predicted"/>
<reference evidence="1 2" key="1">
    <citation type="submission" date="2014-04" db="EMBL/GenBank/DDBJ databases">
        <authorList>
            <consortium name="DOE Joint Genome Institute"/>
            <person name="Kuo A."/>
            <person name="Gay G."/>
            <person name="Dore J."/>
            <person name="Kohler A."/>
            <person name="Nagy L.G."/>
            <person name="Floudas D."/>
            <person name="Copeland A."/>
            <person name="Barry K.W."/>
            <person name="Cichocki N."/>
            <person name="Veneault-Fourrey C."/>
            <person name="LaButti K."/>
            <person name="Lindquist E.A."/>
            <person name="Lipzen A."/>
            <person name="Lundell T."/>
            <person name="Morin E."/>
            <person name="Murat C."/>
            <person name="Sun H."/>
            <person name="Tunlid A."/>
            <person name="Henrissat B."/>
            <person name="Grigoriev I.V."/>
            <person name="Hibbett D.S."/>
            <person name="Martin F."/>
            <person name="Nordberg H.P."/>
            <person name="Cantor M.N."/>
            <person name="Hua S.X."/>
        </authorList>
    </citation>
    <scope>NUCLEOTIDE SEQUENCE [LARGE SCALE GENOMIC DNA]</scope>
    <source>
        <strain evidence="2">h7</strain>
    </source>
</reference>
<reference evidence="2" key="2">
    <citation type="submission" date="2015-01" db="EMBL/GenBank/DDBJ databases">
        <title>Evolutionary Origins and Diversification of the Mycorrhizal Mutualists.</title>
        <authorList>
            <consortium name="DOE Joint Genome Institute"/>
            <consortium name="Mycorrhizal Genomics Consortium"/>
            <person name="Kohler A."/>
            <person name="Kuo A."/>
            <person name="Nagy L.G."/>
            <person name="Floudas D."/>
            <person name="Copeland A."/>
            <person name="Barry K.W."/>
            <person name="Cichocki N."/>
            <person name="Veneault-Fourrey C."/>
            <person name="LaButti K."/>
            <person name="Lindquist E.A."/>
            <person name="Lipzen A."/>
            <person name="Lundell T."/>
            <person name="Morin E."/>
            <person name="Murat C."/>
            <person name="Riley R."/>
            <person name="Ohm R."/>
            <person name="Sun H."/>
            <person name="Tunlid A."/>
            <person name="Henrissat B."/>
            <person name="Grigoriev I.V."/>
            <person name="Hibbett D.S."/>
            <person name="Martin F."/>
        </authorList>
    </citation>
    <scope>NUCLEOTIDE SEQUENCE [LARGE SCALE GENOMIC DNA]</scope>
    <source>
        <strain evidence="2">h7</strain>
    </source>
</reference>
<evidence type="ECO:0000313" key="1">
    <source>
        <dbReference type="EMBL" id="KIM48694.1"/>
    </source>
</evidence>
<accession>A0A0C3CX23</accession>
<keyword evidence="2" id="KW-1185">Reference proteome</keyword>
<gene>
    <name evidence="1" type="ORF">M413DRAFT_437877</name>
</gene>
<dbReference type="AlphaFoldDB" id="A0A0C3CX23"/>
<name>A0A0C3CX23_HEBCY</name>